<evidence type="ECO:0000256" key="3">
    <source>
        <dbReference type="ARBA" id="ARBA00022692"/>
    </source>
</evidence>
<feature type="transmembrane region" description="Helical" evidence="7">
    <location>
        <begin position="222"/>
        <end position="239"/>
    </location>
</feature>
<dbReference type="GO" id="GO:0016491">
    <property type="term" value="F:oxidoreductase activity"/>
    <property type="evidence" value="ECO:0007669"/>
    <property type="project" value="UniProtKB-KW"/>
</dbReference>
<evidence type="ECO:0000256" key="7">
    <source>
        <dbReference type="SAM" id="Phobius"/>
    </source>
</evidence>
<feature type="transmembrane region" description="Helical" evidence="7">
    <location>
        <begin position="32"/>
        <end position="54"/>
    </location>
</feature>
<reference evidence="9" key="1">
    <citation type="submission" date="2021-04" db="EMBL/GenBank/DDBJ databases">
        <title>Genomic insights into ecological role and evolution of a novel Thermoplasmata order Candidatus Sysuiplasmatales.</title>
        <authorList>
            <person name="Yuan Y."/>
        </authorList>
    </citation>
    <scope>NUCLEOTIDE SEQUENCE</scope>
    <source>
        <strain evidence="10">TUT19-bin139</strain>
        <strain evidence="9">YP2-bin.285</strain>
    </source>
</reference>
<keyword evidence="2" id="KW-1003">Cell membrane</keyword>
<protein>
    <submittedName>
        <fullName evidence="9">Hydrogenase 4 subunit F</fullName>
    </submittedName>
</protein>
<dbReference type="Pfam" id="PF00361">
    <property type="entry name" value="Proton_antipo_M"/>
    <property type="match status" value="1"/>
</dbReference>
<keyword evidence="3 7" id="KW-0812">Transmembrane</keyword>
<evidence type="ECO:0000256" key="6">
    <source>
        <dbReference type="ARBA" id="ARBA00023136"/>
    </source>
</evidence>
<dbReference type="GO" id="GO:0008137">
    <property type="term" value="F:NADH dehydrogenase (ubiquinone) activity"/>
    <property type="evidence" value="ECO:0007669"/>
    <property type="project" value="InterPro"/>
</dbReference>
<dbReference type="InterPro" id="IPR003918">
    <property type="entry name" value="NADH_UbQ_OxRdtase"/>
</dbReference>
<dbReference type="EMBL" id="JAHEAC010000001">
    <property type="protein sequence ID" value="MBX8643141.1"/>
    <property type="molecule type" value="Genomic_DNA"/>
</dbReference>
<proteinExistence type="predicted"/>
<organism evidence="9 11">
    <name type="scientific">Candidatus Sysuiplasma superficiale</name>
    <dbReference type="NCBI Taxonomy" id="2823368"/>
    <lineage>
        <taxon>Archaea</taxon>
        <taxon>Methanobacteriati</taxon>
        <taxon>Thermoplasmatota</taxon>
        <taxon>Thermoplasmata</taxon>
        <taxon>Candidatus Sysuiplasmatales</taxon>
        <taxon>Candidatus Sysuiplasmataceae</taxon>
        <taxon>Candidatus Sysuiplasma</taxon>
    </lineage>
</organism>
<feature type="transmembrane region" description="Helical" evidence="7">
    <location>
        <begin position="289"/>
        <end position="309"/>
    </location>
</feature>
<dbReference type="Proteomes" id="UP000716004">
    <property type="component" value="Unassembled WGS sequence"/>
</dbReference>
<evidence type="ECO:0000256" key="4">
    <source>
        <dbReference type="ARBA" id="ARBA00022989"/>
    </source>
</evidence>
<feature type="transmembrane region" description="Helical" evidence="7">
    <location>
        <begin position="61"/>
        <end position="80"/>
    </location>
</feature>
<keyword evidence="5" id="KW-0560">Oxidoreductase</keyword>
<dbReference type="InterPro" id="IPR052175">
    <property type="entry name" value="ComplexI-like_HydComp"/>
</dbReference>
<dbReference type="EMBL" id="JAGVSJ010000001">
    <property type="protein sequence ID" value="MBX8630929.1"/>
    <property type="molecule type" value="Genomic_DNA"/>
</dbReference>
<sequence>MNLLVLLLIAIPAVSSLSYFSRSFRPLSAVAAFITLCIAAVINVFSISVSGFFLVNEMSRIIALTVSAVYLLSVIFALGYHHHLGESRNMRLHLSMMHLFASSMLFSLTVDNYGLLWIGIESTTITSALLLVIEENKLNLEAAWRYVVIVSSGLAISLISIIMIYKAFGTLDISVLLAEKHVYTPITEIAGATALIGFGTKIGIAPMHTWLPDAHSEAPSEISAMFSGVLLPVAAYALYRIYQVTGSPRMEALYIFFALITIATAALMMPSQRFYKRMFAYSTMENMAMIVIGLTIGGIGFTGAIVLLVSHAFGKAGAFYSSGNIISATGKKRIDEVKGLRDTMPQSWYVLLLSSLAVTGAPPSGTFIGVFLIFLGLADRGLLAVAAIIAVMMLVTFASVNMKVLSMTLSVGKDQAIQEAGRLQRAIAVSSVAMSTVVSVAFLIAGGI</sequence>
<dbReference type="PRINTS" id="PR01437">
    <property type="entry name" value="NUOXDRDTASE4"/>
</dbReference>
<dbReference type="GO" id="GO:0005886">
    <property type="term" value="C:plasma membrane"/>
    <property type="evidence" value="ECO:0007669"/>
    <property type="project" value="UniProtKB-SubCell"/>
</dbReference>
<keyword evidence="4 7" id="KW-1133">Transmembrane helix</keyword>
<feature type="transmembrane region" description="Helical" evidence="7">
    <location>
        <begin position="381"/>
        <end position="405"/>
    </location>
</feature>
<evidence type="ECO:0000256" key="1">
    <source>
        <dbReference type="ARBA" id="ARBA00004651"/>
    </source>
</evidence>
<dbReference type="AlphaFoldDB" id="A0A8J8CA92"/>
<name>A0A8J8CA92_9ARCH</name>
<accession>A0A8J8CA92</accession>
<feature type="domain" description="NADH:quinone oxidoreductase/Mrp antiporter transmembrane" evidence="8">
    <location>
        <begin position="115"/>
        <end position="391"/>
    </location>
</feature>
<evidence type="ECO:0000259" key="8">
    <source>
        <dbReference type="Pfam" id="PF00361"/>
    </source>
</evidence>
<comment type="subcellular location">
    <subcellularLocation>
        <location evidence="1">Cell membrane</location>
        <topology evidence="1">Multi-pass membrane protein</topology>
    </subcellularLocation>
</comment>
<evidence type="ECO:0000313" key="9">
    <source>
        <dbReference type="EMBL" id="MBX8630929.1"/>
    </source>
</evidence>
<feature type="transmembrane region" description="Helical" evidence="7">
    <location>
        <begin position="115"/>
        <end position="133"/>
    </location>
</feature>
<feature type="transmembrane region" description="Helical" evidence="7">
    <location>
        <begin position="145"/>
        <end position="168"/>
    </location>
</feature>
<comment type="caution">
    <text evidence="9">The sequence shown here is derived from an EMBL/GenBank/DDBJ whole genome shotgun (WGS) entry which is preliminary data.</text>
</comment>
<feature type="transmembrane region" description="Helical" evidence="7">
    <location>
        <begin position="426"/>
        <end position="445"/>
    </location>
</feature>
<dbReference type="NCBIfam" id="NF005042">
    <property type="entry name" value="PRK06458.1-2"/>
    <property type="match status" value="1"/>
</dbReference>
<dbReference type="PANTHER" id="PTHR42682:SF5">
    <property type="entry name" value="HYDROGENASE-4 COMPONENT F"/>
    <property type="match status" value="1"/>
</dbReference>
<dbReference type="InterPro" id="IPR001750">
    <property type="entry name" value="ND/Mrp_TM"/>
</dbReference>
<feature type="transmembrane region" description="Helical" evidence="7">
    <location>
        <begin position="348"/>
        <end position="375"/>
    </location>
</feature>
<dbReference type="Proteomes" id="UP000750197">
    <property type="component" value="Unassembled WGS sequence"/>
</dbReference>
<dbReference type="GO" id="GO:0042773">
    <property type="term" value="P:ATP synthesis coupled electron transport"/>
    <property type="evidence" value="ECO:0007669"/>
    <property type="project" value="InterPro"/>
</dbReference>
<dbReference type="PANTHER" id="PTHR42682">
    <property type="entry name" value="HYDROGENASE-4 COMPONENT F"/>
    <property type="match status" value="1"/>
</dbReference>
<gene>
    <name evidence="9" type="ORF">J9259_00165</name>
    <name evidence="10" type="ORF">KIY12_00185</name>
</gene>
<evidence type="ECO:0000313" key="10">
    <source>
        <dbReference type="EMBL" id="MBX8643141.1"/>
    </source>
</evidence>
<evidence type="ECO:0000313" key="11">
    <source>
        <dbReference type="Proteomes" id="UP000716004"/>
    </source>
</evidence>
<keyword evidence="6 7" id="KW-0472">Membrane</keyword>
<feature type="transmembrane region" description="Helical" evidence="7">
    <location>
        <begin position="251"/>
        <end position="269"/>
    </location>
</feature>
<evidence type="ECO:0000256" key="2">
    <source>
        <dbReference type="ARBA" id="ARBA00022475"/>
    </source>
</evidence>
<evidence type="ECO:0000256" key="5">
    <source>
        <dbReference type="ARBA" id="ARBA00023002"/>
    </source>
</evidence>